<evidence type="ECO:0000256" key="1">
    <source>
        <dbReference type="SAM" id="MobiDB-lite"/>
    </source>
</evidence>
<organism evidence="2 3">
    <name type="scientific">Capsicum annuum</name>
    <name type="common">Capsicum pepper</name>
    <dbReference type="NCBI Taxonomy" id="4072"/>
    <lineage>
        <taxon>Eukaryota</taxon>
        <taxon>Viridiplantae</taxon>
        <taxon>Streptophyta</taxon>
        <taxon>Embryophyta</taxon>
        <taxon>Tracheophyta</taxon>
        <taxon>Spermatophyta</taxon>
        <taxon>Magnoliopsida</taxon>
        <taxon>eudicotyledons</taxon>
        <taxon>Gunneridae</taxon>
        <taxon>Pentapetalae</taxon>
        <taxon>asterids</taxon>
        <taxon>lamiids</taxon>
        <taxon>Solanales</taxon>
        <taxon>Solanaceae</taxon>
        <taxon>Solanoideae</taxon>
        <taxon>Capsiceae</taxon>
        <taxon>Capsicum</taxon>
    </lineage>
</organism>
<comment type="caution">
    <text evidence="2">The sequence shown here is derived from an EMBL/GenBank/DDBJ whole genome shotgun (WGS) entry which is preliminary data.</text>
</comment>
<sequence>MSADGFRHKFPSHSWFKHPPRGSPSSKSEIATTEVEIVTTEVVDKELNWWFRRPWIHPWLHACSWPFVYPLMLAGGFHHKFPWHFMHPPRPSSSKGEKNN</sequence>
<proteinExistence type="predicted"/>
<name>A0A2G2YQR4_CAPAN</name>
<protein>
    <submittedName>
        <fullName evidence="2">Uncharacterized protein</fullName>
    </submittedName>
</protein>
<dbReference type="EMBL" id="AYRZ02000009">
    <property type="protein sequence ID" value="PHT72079.1"/>
    <property type="molecule type" value="Genomic_DNA"/>
</dbReference>
<evidence type="ECO:0000313" key="3">
    <source>
        <dbReference type="Proteomes" id="UP000222542"/>
    </source>
</evidence>
<reference evidence="2 3" key="1">
    <citation type="journal article" date="2014" name="Nat. Genet.">
        <title>Genome sequence of the hot pepper provides insights into the evolution of pungency in Capsicum species.</title>
        <authorList>
            <person name="Kim S."/>
            <person name="Park M."/>
            <person name="Yeom S.I."/>
            <person name="Kim Y.M."/>
            <person name="Lee J.M."/>
            <person name="Lee H.A."/>
            <person name="Seo E."/>
            <person name="Choi J."/>
            <person name="Cheong K."/>
            <person name="Kim K.T."/>
            <person name="Jung K."/>
            <person name="Lee G.W."/>
            <person name="Oh S.K."/>
            <person name="Bae C."/>
            <person name="Kim S.B."/>
            <person name="Lee H.Y."/>
            <person name="Kim S.Y."/>
            <person name="Kim M.S."/>
            <person name="Kang B.C."/>
            <person name="Jo Y.D."/>
            <person name="Yang H.B."/>
            <person name="Jeong H.J."/>
            <person name="Kang W.H."/>
            <person name="Kwon J.K."/>
            <person name="Shin C."/>
            <person name="Lim J.Y."/>
            <person name="Park J.H."/>
            <person name="Huh J.H."/>
            <person name="Kim J.S."/>
            <person name="Kim B.D."/>
            <person name="Cohen O."/>
            <person name="Paran I."/>
            <person name="Suh M.C."/>
            <person name="Lee S.B."/>
            <person name="Kim Y.K."/>
            <person name="Shin Y."/>
            <person name="Noh S.J."/>
            <person name="Park J."/>
            <person name="Seo Y.S."/>
            <person name="Kwon S.Y."/>
            <person name="Kim H.A."/>
            <person name="Park J.M."/>
            <person name="Kim H.J."/>
            <person name="Choi S.B."/>
            <person name="Bosland P.W."/>
            <person name="Reeves G."/>
            <person name="Jo S.H."/>
            <person name="Lee B.W."/>
            <person name="Cho H.T."/>
            <person name="Choi H.S."/>
            <person name="Lee M.S."/>
            <person name="Yu Y."/>
            <person name="Do Choi Y."/>
            <person name="Park B.S."/>
            <person name="van Deynze A."/>
            <person name="Ashrafi H."/>
            <person name="Hill T."/>
            <person name="Kim W.T."/>
            <person name="Pai H.S."/>
            <person name="Ahn H.K."/>
            <person name="Yeam I."/>
            <person name="Giovannoni J.J."/>
            <person name="Rose J.K."/>
            <person name="Sorensen I."/>
            <person name="Lee S.J."/>
            <person name="Kim R.W."/>
            <person name="Choi I.Y."/>
            <person name="Choi B.S."/>
            <person name="Lim J.S."/>
            <person name="Lee Y.H."/>
            <person name="Choi D."/>
        </authorList>
    </citation>
    <scope>NUCLEOTIDE SEQUENCE [LARGE SCALE GENOMIC DNA]</scope>
    <source>
        <strain evidence="3">cv. CM334</strain>
    </source>
</reference>
<reference evidence="2 3" key="2">
    <citation type="journal article" date="2017" name="Genome Biol.">
        <title>New reference genome sequences of hot pepper reveal the massive evolution of plant disease-resistance genes by retroduplication.</title>
        <authorList>
            <person name="Kim S."/>
            <person name="Park J."/>
            <person name="Yeom S.I."/>
            <person name="Kim Y.M."/>
            <person name="Seo E."/>
            <person name="Kim K.T."/>
            <person name="Kim M.S."/>
            <person name="Lee J.M."/>
            <person name="Cheong K."/>
            <person name="Shin H.S."/>
            <person name="Kim S.B."/>
            <person name="Han K."/>
            <person name="Lee J."/>
            <person name="Park M."/>
            <person name="Lee H.A."/>
            <person name="Lee H.Y."/>
            <person name="Lee Y."/>
            <person name="Oh S."/>
            <person name="Lee J.H."/>
            <person name="Choi E."/>
            <person name="Choi E."/>
            <person name="Lee S.E."/>
            <person name="Jeon J."/>
            <person name="Kim H."/>
            <person name="Choi G."/>
            <person name="Song H."/>
            <person name="Lee J."/>
            <person name="Lee S.C."/>
            <person name="Kwon J.K."/>
            <person name="Lee H.Y."/>
            <person name="Koo N."/>
            <person name="Hong Y."/>
            <person name="Kim R.W."/>
            <person name="Kang W.H."/>
            <person name="Huh J.H."/>
            <person name="Kang B.C."/>
            <person name="Yang T.J."/>
            <person name="Lee Y.H."/>
            <person name="Bennetzen J.L."/>
            <person name="Choi D."/>
        </authorList>
    </citation>
    <scope>NUCLEOTIDE SEQUENCE [LARGE SCALE GENOMIC DNA]</scope>
    <source>
        <strain evidence="3">cv. CM334</strain>
    </source>
</reference>
<keyword evidence="3" id="KW-1185">Reference proteome</keyword>
<dbReference type="Gramene" id="PHT72079">
    <property type="protein sequence ID" value="PHT72079"/>
    <property type="gene ID" value="T459_22864"/>
</dbReference>
<dbReference type="Proteomes" id="UP000222542">
    <property type="component" value="Unassembled WGS sequence"/>
</dbReference>
<dbReference type="AlphaFoldDB" id="A0A2G2YQR4"/>
<feature type="region of interest" description="Disordered" evidence="1">
    <location>
        <begin position="1"/>
        <end position="31"/>
    </location>
</feature>
<gene>
    <name evidence="2" type="ORF">T459_22864</name>
</gene>
<feature type="compositionally biased region" description="Basic residues" evidence="1">
    <location>
        <begin position="8"/>
        <end position="20"/>
    </location>
</feature>
<accession>A0A2G2YQR4</accession>
<evidence type="ECO:0000313" key="2">
    <source>
        <dbReference type="EMBL" id="PHT72079.1"/>
    </source>
</evidence>